<dbReference type="Proteomes" id="UP000002039">
    <property type="component" value="Unassembled WGS sequence"/>
</dbReference>
<reference evidence="3" key="1">
    <citation type="journal article" date="2015" name="PLoS Genet.">
        <title>The dynamic genome and transcriptome of the human fungal pathogen Blastomyces and close relative Emmonsia.</title>
        <authorList>
            <person name="Munoz J.F."/>
            <person name="Gauthier G.M."/>
            <person name="Desjardins C.A."/>
            <person name="Gallo J.E."/>
            <person name="Holder J."/>
            <person name="Sullivan T.D."/>
            <person name="Marty A.J."/>
            <person name="Carmen J.C."/>
            <person name="Chen Z."/>
            <person name="Ding L."/>
            <person name="Gujja S."/>
            <person name="Magrini V."/>
            <person name="Misas E."/>
            <person name="Mitreva M."/>
            <person name="Priest M."/>
            <person name="Saif S."/>
            <person name="Whiston E.A."/>
            <person name="Young S."/>
            <person name="Zeng Q."/>
            <person name="Goldman W.E."/>
            <person name="Mardis E.R."/>
            <person name="Taylor J.W."/>
            <person name="McEwen J.G."/>
            <person name="Clay O.K."/>
            <person name="Klein B.S."/>
            <person name="Cuomo C.A."/>
        </authorList>
    </citation>
    <scope>NUCLEOTIDE SEQUENCE [LARGE SCALE GENOMIC DNA]</scope>
    <source>
        <strain evidence="3">ER-3 / ATCC MYA-2586</strain>
    </source>
</reference>
<evidence type="ECO:0000313" key="2">
    <source>
        <dbReference type="EMBL" id="OAS99253.1"/>
    </source>
</evidence>
<evidence type="ECO:0000313" key="3">
    <source>
        <dbReference type="Proteomes" id="UP000002039"/>
    </source>
</evidence>
<feature type="non-terminal residue" evidence="2">
    <location>
        <position position="118"/>
    </location>
</feature>
<gene>
    <name evidence="2" type="ORF">BDCG_16038</name>
</gene>
<dbReference type="GeneID" id="69030930"/>
<keyword evidence="3" id="KW-1185">Reference proteome</keyword>
<keyword evidence="1" id="KW-0472">Membrane</keyword>
<dbReference type="EMBL" id="EQ999973">
    <property type="protein sequence ID" value="OAS99253.1"/>
    <property type="molecule type" value="Genomic_DNA"/>
</dbReference>
<feature type="non-terminal residue" evidence="2">
    <location>
        <position position="1"/>
    </location>
</feature>
<keyword evidence="1" id="KW-0812">Transmembrane</keyword>
<sequence>IKDICVFRNRNADIILFYTCRYETHTPCLRFALMSEVILIEDNNTAETILSHSQASSVTFSLSSAEKTVCTLNCKCLTLNNFCYLFSSVSLSSISSVFTFSLLTSDSVSSVLFFNFSI</sequence>
<organism evidence="2 3">
    <name type="scientific">Ajellomyces dermatitidis (strain ER-3 / ATCC MYA-2586)</name>
    <name type="common">Blastomyces dermatitidis</name>
    <dbReference type="NCBI Taxonomy" id="559297"/>
    <lineage>
        <taxon>Eukaryota</taxon>
        <taxon>Fungi</taxon>
        <taxon>Dikarya</taxon>
        <taxon>Ascomycota</taxon>
        <taxon>Pezizomycotina</taxon>
        <taxon>Eurotiomycetes</taxon>
        <taxon>Eurotiomycetidae</taxon>
        <taxon>Onygenales</taxon>
        <taxon>Ajellomycetaceae</taxon>
        <taxon>Blastomyces</taxon>
    </lineage>
</organism>
<accession>A0ABX2VPR1</accession>
<feature type="transmembrane region" description="Helical" evidence="1">
    <location>
        <begin position="82"/>
        <end position="103"/>
    </location>
</feature>
<protein>
    <submittedName>
        <fullName evidence="2">Uncharacterized protein</fullName>
    </submittedName>
</protein>
<name>A0ABX2VPR1_AJEDR</name>
<evidence type="ECO:0000256" key="1">
    <source>
        <dbReference type="SAM" id="Phobius"/>
    </source>
</evidence>
<proteinExistence type="predicted"/>
<dbReference type="RefSeq" id="XP_045278981.1">
    <property type="nucleotide sequence ID" value="XM_045425314.1"/>
</dbReference>
<keyword evidence="1" id="KW-1133">Transmembrane helix</keyword>